<sequence length="109" mass="12137">MQWGPRHDRLLTFTYRCVGGCVADRLLAGEVTVDLVAALLDQPDLDDDRSRSRVVARVVAALTPYADPWTIHDAVRHAAWRDLVSRPGFDPHSLVDAVRGFTRHLPVPA</sequence>
<dbReference type="Proteomes" id="UP001205185">
    <property type="component" value="Unassembled WGS sequence"/>
</dbReference>
<evidence type="ECO:0008006" key="3">
    <source>
        <dbReference type="Google" id="ProtNLM"/>
    </source>
</evidence>
<dbReference type="EMBL" id="JAMTCO010000003">
    <property type="protein sequence ID" value="MCP2268695.1"/>
    <property type="molecule type" value="Genomic_DNA"/>
</dbReference>
<reference evidence="1 2" key="1">
    <citation type="submission" date="2022-06" db="EMBL/GenBank/DDBJ databases">
        <title>Genomic Encyclopedia of Archaeal and Bacterial Type Strains, Phase II (KMG-II): from individual species to whole genera.</title>
        <authorList>
            <person name="Goeker M."/>
        </authorList>
    </citation>
    <scope>NUCLEOTIDE SEQUENCE [LARGE SCALE GENOMIC DNA]</scope>
    <source>
        <strain evidence="1 2">DSM 44255</strain>
    </source>
</reference>
<evidence type="ECO:0000313" key="2">
    <source>
        <dbReference type="Proteomes" id="UP001205185"/>
    </source>
</evidence>
<name>A0ABT1I7U0_9PSEU</name>
<comment type="caution">
    <text evidence="1">The sequence shown here is derived from an EMBL/GenBank/DDBJ whole genome shotgun (WGS) entry which is preliminary data.</text>
</comment>
<proteinExistence type="predicted"/>
<keyword evidence="2" id="KW-1185">Reference proteome</keyword>
<protein>
    <recommendedName>
        <fullName evidence="3">MftR C-terminal domain-containing protein</fullName>
    </recommendedName>
</protein>
<accession>A0ABT1I7U0</accession>
<evidence type="ECO:0000313" key="1">
    <source>
        <dbReference type="EMBL" id="MCP2268695.1"/>
    </source>
</evidence>
<gene>
    <name evidence="1" type="ORF">LV75_001182</name>
</gene>
<dbReference type="RefSeq" id="WP_253885605.1">
    <property type="nucleotide sequence ID" value="NZ_BAAAVB010000001.1"/>
</dbReference>
<organism evidence="1 2">
    <name type="scientific">Actinokineospora diospyrosa</name>
    <dbReference type="NCBI Taxonomy" id="103728"/>
    <lineage>
        <taxon>Bacteria</taxon>
        <taxon>Bacillati</taxon>
        <taxon>Actinomycetota</taxon>
        <taxon>Actinomycetes</taxon>
        <taxon>Pseudonocardiales</taxon>
        <taxon>Pseudonocardiaceae</taxon>
        <taxon>Actinokineospora</taxon>
    </lineage>
</organism>